<reference evidence="6 7" key="1">
    <citation type="submission" date="2023-07" db="EMBL/GenBank/DDBJ databases">
        <title>Sorghum-associated microbial communities from plants grown in Nebraska, USA.</title>
        <authorList>
            <person name="Schachtman D."/>
        </authorList>
    </citation>
    <scope>NUCLEOTIDE SEQUENCE [LARGE SCALE GENOMIC DNA]</scope>
    <source>
        <strain evidence="6 7">CC482</strain>
    </source>
</reference>
<keyword evidence="1" id="KW-0805">Transcription regulation</keyword>
<dbReference type="Gene3D" id="3.30.450.20">
    <property type="entry name" value="PAS domain"/>
    <property type="match status" value="1"/>
</dbReference>
<sequence>MEAVKLVKEDALKNNEKILTQTKDILDIRLNEVEAISKQLSMSPKVNSLMNMKQFREGTPDYYKVWDLLNTMPKYNLTNQFINDIYLVYKNTKLVVSLNTPYASSTSFYRQIFSGSFESYGQFWSMLWEKSYQREYVVMKDNGIYSFQTIPIDAVNNLRGVIMVSISGQSIMDMLSKVDIGNQGIVFIYDNKGQIIAEIRGKDVKVTTNDIMAGRTHNGTFKSKSGRSFFIYKAISGSNDWTYVSVVPEEIVLSKVAYIKQVTGFVTLVTLLIGAVAAGYFSYRNSTPIKRLMNKVAVLLRGSTEHPFNENDDLESSITKLIQSNESLREKMSDQLPLIKMSLFRRLLNGEFADENEINALLSHVNVHLENKKLAVILLKLQRKINYLDRHELQNLDFVKLIAQDILEQSAKTECYAYEVDQTNTAFILSFDEKLSKNDCRRMIGDLARVLCDKLYRDYHTKAVVSCGDIYKGIRNIATSFDEAKQAMEYAIINEPGGLIRYDEIPKDTEKWFFPFELEMRLISLIKSGEKEGVYAVIDDIYKENMERRNLSPAMLKQLLLLMKCSAVRAFGQSAEEQTVGNYPDLADEHANVEDLFTGMKEMYLQICDKVSSYKERSNQHFCKRLMDYVTQHYMDENLTIHTVSEHFNSTKSYIYQFFKDHMGMTFTDYLEQLRIQQACRLMQETDLTIKDIAQQTGYNSDHSFRRAFKRVMGLVPTEYAKATREVQM</sequence>
<dbReference type="EMBL" id="JAUSSU010000005">
    <property type="protein sequence ID" value="MDQ0113214.1"/>
    <property type="molecule type" value="Genomic_DNA"/>
</dbReference>
<proteinExistence type="predicted"/>
<dbReference type="SUPFAM" id="SSF46689">
    <property type="entry name" value="Homeodomain-like"/>
    <property type="match status" value="1"/>
</dbReference>
<keyword evidence="4" id="KW-0472">Membrane</keyword>
<dbReference type="Pfam" id="PF12833">
    <property type="entry name" value="HTH_18"/>
    <property type="match status" value="1"/>
</dbReference>
<name>A0ABT9U4L3_PAEHA</name>
<keyword evidence="4" id="KW-0812">Transmembrane</keyword>
<keyword evidence="4" id="KW-1133">Transmembrane helix</keyword>
<dbReference type="Gene3D" id="1.10.10.60">
    <property type="entry name" value="Homeodomain-like"/>
    <property type="match status" value="2"/>
</dbReference>
<evidence type="ECO:0000256" key="4">
    <source>
        <dbReference type="SAM" id="Phobius"/>
    </source>
</evidence>
<dbReference type="Proteomes" id="UP001229346">
    <property type="component" value="Unassembled WGS sequence"/>
</dbReference>
<evidence type="ECO:0000313" key="7">
    <source>
        <dbReference type="Proteomes" id="UP001229346"/>
    </source>
</evidence>
<feature type="domain" description="HTH araC/xylS-type" evidence="5">
    <location>
        <begin position="624"/>
        <end position="723"/>
    </location>
</feature>
<evidence type="ECO:0000256" key="1">
    <source>
        <dbReference type="ARBA" id="ARBA00023015"/>
    </source>
</evidence>
<gene>
    <name evidence="6" type="ORF">J2T15_002655</name>
</gene>
<dbReference type="SMART" id="SM00342">
    <property type="entry name" value="HTH_ARAC"/>
    <property type="match status" value="1"/>
</dbReference>
<evidence type="ECO:0000256" key="3">
    <source>
        <dbReference type="ARBA" id="ARBA00023163"/>
    </source>
</evidence>
<organism evidence="6 7">
    <name type="scientific">Paenibacillus harenae</name>
    <dbReference type="NCBI Taxonomy" id="306543"/>
    <lineage>
        <taxon>Bacteria</taxon>
        <taxon>Bacillati</taxon>
        <taxon>Bacillota</taxon>
        <taxon>Bacilli</taxon>
        <taxon>Bacillales</taxon>
        <taxon>Paenibacillaceae</taxon>
        <taxon>Paenibacillus</taxon>
    </lineage>
</organism>
<dbReference type="InterPro" id="IPR018060">
    <property type="entry name" value="HTH_AraC"/>
</dbReference>
<evidence type="ECO:0000259" key="5">
    <source>
        <dbReference type="PROSITE" id="PS01124"/>
    </source>
</evidence>
<comment type="caution">
    <text evidence="6">The sequence shown here is derived from an EMBL/GenBank/DDBJ whole genome shotgun (WGS) entry which is preliminary data.</text>
</comment>
<keyword evidence="3" id="KW-0804">Transcription</keyword>
<dbReference type="PANTHER" id="PTHR43280:SF2">
    <property type="entry name" value="HTH-TYPE TRANSCRIPTIONAL REGULATOR EXSA"/>
    <property type="match status" value="1"/>
</dbReference>
<dbReference type="RefSeq" id="WP_307204291.1">
    <property type="nucleotide sequence ID" value="NZ_JAUSSU010000005.1"/>
</dbReference>
<accession>A0ABT9U4L3</accession>
<dbReference type="PANTHER" id="PTHR43280">
    <property type="entry name" value="ARAC-FAMILY TRANSCRIPTIONAL REGULATOR"/>
    <property type="match status" value="1"/>
</dbReference>
<keyword evidence="2" id="KW-0238">DNA-binding</keyword>
<dbReference type="PROSITE" id="PS01124">
    <property type="entry name" value="HTH_ARAC_FAMILY_2"/>
    <property type="match status" value="1"/>
</dbReference>
<evidence type="ECO:0000313" key="6">
    <source>
        <dbReference type="EMBL" id="MDQ0113214.1"/>
    </source>
</evidence>
<dbReference type="InterPro" id="IPR009057">
    <property type="entry name" value="Homeodomain-like_sf"/>
</dbReference>
<protein>
    <submittedName>
        <fullName evidence="6">YesN/AraC family two-component response regulator</fullName>
    </submittedName>
</protein>
<keyword evidence="7" id="KW-1185">Reference proteome</keyword>
<feature type="transmembrane region" description="Helical" evidence="4">
    <location>
        <begin position="262"/>
        <end position="283"/>
    </location>
</feature>
<evidence type="ECO:0000256" key="2">
    <source>
        <dbReference type="ARBA" id="ARBA00023125"/>
    </source>
</evidence>